<dbReference type="HAMAP" id="MF_02065">
    <property type="entry name" value="MltG"/>
    <property type="match status" value="1"/>
</dbReference>
<accession>A0A2R4BM74</accession>
<dbReference type="CDD" id="cd08010">
    <property type="entry name" value="MltG_like"/>
    <property type="match status" value="1"/>
</dbReference>
<dbReference type="Gene3D" id="3.30.160.60">
    <property type="entry name" value="Classic Zinc Finger"/>
    <property type="match status" value="1"/>
</dbReference>
<dbReference type="GO" id="GO:0008932">
    <property type="term" value="F:lytic endotransglycosylase activity"/>
    <property type="evidence" value="ECO:0007669"/>
    <property type="project" value="UniProtKB-UniRule"/>
</dbReference>
<evidence type="ECO:0000256" key="3">
    <source>
        <dbReference type="ARBA" id="ARBA00022989"/>
    </source>
</evidence>
<evidence type="ECO:0000256" key="4">
    <source>
        <dbReference type="ARBA" id="ARBA00023136"/>
    </source>
</evidence>
<dbReference type="OrthoDB" id="9814591at2"/>
<dbReference type="RefSeq" id="WP_107220677.1">
    <property type="nucleotide sequence ID" value="NZ_CP028339.1"/>
</dbReference>
<dbReference type="GO" id="GO:0071555">
    <property type="term" value="P:cell wall organization"/>
    <property type="evidence" value="ECO:0007669"/>
    <property type="project" value="UniProtKB-KW"/>
</dbReference>
<evidence type="ECO:0000256" key="5">
    <source>
        <dbReference type="ARBA" id="ARBA00023239"/>
    </source>
</evidence>
<evidence type="ECO:0000313" key="8">
    <source>
        <dbReference type="EMBL" id="AVR88428.1"/>
    </source>
</evidence>
<dbReference type="PANTHER" id="PTHR30518">
    <property type="entry name" value="ENDOLYTIC MUREIN TRANSGLYCOSYLASE"/>
    <property type="match status" value="1"/>
</dbReference>
<dbReference type="GO" id="GO:0005886">
    <property type="term" value="C:plasma membrane"/>
    <property type="evidence" value="ECO:0007669"/>
    <property type="project" value="UniProtKB-UniRule"/>
</dbReference>
<dbReference type="PANTHER" id="PTHR30518:SF2">
    <property type="entry name" value="ENDOLYTIC MUREIN TRANSGLYCOSYLASE"/>
    <property type="match status" value="1"/>
</dbReference>
<comment type="similarity">
    <text evidence="7">Belongs to the transglycosylase MltG family.</text>
</comment>
<evidence type="ECO:0000313" key="9">
    <source>
        <dbReference type="Proteomes" id="UP000241885"/>
    </source>
</evidence>
<organism evidence="8 9">
    <name type="scientific">Thauera aromatica K172</name>
    <dbReference type="NCBI Taxonomy" id="44139"/>
    <lineage>
        <taxon>Bacteria</taxon>
        <taxon>Pseudomonadati</taxon>
        <taxon>Pseudomonadota</taxon>
        <taxon>Betaproteobacteria</taxon>
        <taxon>Rhodocyclales</taxon>
        <taxon>Zoogloeaceae</taxon>
        <taxon>Thauera</taxon>
    </lineage>
</organism>
<keyword evidence="7" id="KW-0997">Cell inner membrane</keyword>
<comment type="catalytic activity">
    <reaction evidence="7">
        <text>a peptidoglycan chain = a peptidoglycan chain with N-acetyl-1,6-anhydromuramyl-[peptide] at the reducing end + a peptidoglycan chain with N-acetylglucosamine at the non-reducing end.</text>
        <dbReference type="EC" id="4.2.2.29"/>
    </reaction>
</comment>
<evidence type="ECO:0000256" key="7">
    <source>
        <dbReference type="HAMAP-Rule" id="MF_02065"/>
    </source>
</evidence>
<protein>
    <recommendedName>
        <fullName evidence="7">Endolytic murein transglycosylase</fullName>
        <ecNumber evidence="7">4.2.2.29</ecNumber>
    </recommendedName>
    <alternativeName>
        <fullName evidence="7">Peptidoglycan lytic transglycosylase</fullName>
    </alternativeName>
    <alternativeName>
        <fullName evidence="7">Peptidoglycan polymerization terminase</fullName>
    </alternativeName>
</protein>
<keyword evidence="3 7" id="KW-1133">Transmembrane helix</keyword>
<dbReference type="KEGG" id="tak:Tharo_1504"/>
<dbReference type="EMBL" id="CP028339">
    <property type="protein sequence ID" value="AVR88428.1"/>
    <property type="molecule type" value="Genomic_DNA"/>
</dbReference>
<comment type="function">
    <text evidence="7">Functions as a peptidoglycan terminase that cleaves nascent peptidoglycan strands endolytically to terminate their elongation.</text>
</comment>
<reference evidence="8 9" key="1">
    <citation type="submission" date="2018-03" db="EMBL/GenBank/DDBJ databases">
        <title>Complete genome sequence of Thauera aromatica, a model organism for studying aromatic compound degradation under denitrifying conditions.</title>
        <authorList>
            <person name="Lo H.-Y."/>
            <person name="Goris T."/>
            <person name="Boll M."/>
            <person name="Mueller J.A."/>
        </authorList>
    </citation>
    <scope>NUCLEOTIDE SEQUENCE [LARGE SCALE GENOMIC DNA]</scope>
    <source>
        <strain evidence="8 9">K172</strain>
    </source>
</reference>
<dbReference type="Pfam" id="PF02618">
    <property type="entry name" value="YceG"/>
    <property type="match status" value="1"/>
</dbReference>
<evidence type="ECO:0000256" key="6">
    <source>
        <dbReference type="ARBA" id="ARBA00023316"/>
    </source>
</evidence>
<evidence type="ECO:0000256" key="2">
    <source>
        <dbReference type="ARBA" id="ARBA00022692"/>
    </source>
</evidence>
<dbReference type="InterPro" id="IPR003770">
    <property type="entry name" value="MLTG-like"/>
</dbReference>
<sequence>MMRFAFRVFALLLALAAVLAAGGGWYAQRPLSLQADRVDFTVPRGIGMRQAATLIERAGVGVDARLLTLLARASGRANKIKAGSYEVHAGITPWQLILKLSNGDVSQGELLLVEGWTFRQVRQALENHPDLEPDSAGLTEAEILARIGAQERHLEGLFFPDTYLFDKRSSALEVLQRAYRAMQARLARLWDERDSALPLSSPYELLILASIVEKETGRPEDRPLIASVFANRLRIGMRLQTDPTVIYGLGADFDGRLRRAHMETDHPWNTYTRAGLPPTPIAIPGEAALRAAMRPEKSDFLYFVARGDGSSEFSRSLDEHNRAVNRFIRNGAQP</sequence>
<keyword evidence="2 7" id="KW-0812">Transmembrane</keyword>
<feature type="site" description="Important for catalytic activity" evidence="7">
    <location>
        <position position="215"/>
    </location>
</feature>
<dbReference type="GO" id="GO:0009252">
    <property type="term" value="P:peptidoglycan biosynthetic process"/>
    <property type="evidence" value="ECO:0007669"/>
    <property type="project" value="UniProtKB-UniRule"/>
</dbReference>
<dbReference type="EC" id="4.2.2.29" evidence="7"/>
<keyword evidence="4 7" id="KW-0472">Membrane</keyword>
<keyword evidence="1 7" id="KW-1003">Cell membrane</keyword>
<dbReference type="Gene3D" id="3.30.1490.480">
    <property type="entry name" value="Endolytic murein transglycosylase"/>
    <property type="match status" value="1"/>
</dbReference>
<keyword evidence="5 7" id="KW-0456">Lyase</keyword>
<gene>
    <name evidence="7" type="primary">mltG</name>
    <name evidence="8" type="ORF">Tharo_1504</name>
</gene>
<proteinExistence type="inferred from homology"/>
<keyword evidence="9" id="KW-1185">Reference proteome</keyword>
<name>A0A2R4BM74_THAAR</name>
<evidence type="ECO:0000256" key="1">
    <source>
        <dbReference type="ARBA" id="ARBA00022475"/>
    </source>
</evidence>
<dbReference type="Proteomes" id="UP000241885">
    <property type="component" value="Chromosome"/>
</dbReference>
<dbReference type="AlphaFoldDB" id="A0A2R4BM74"/>
<keyword evidence="6 7" id="KW-0961">Cell wall biogenesis/degradation</keyword>
<dbReference type="NCBIfam" id="TIGR00247">
    <property type="entry name" value="endolytic transglycosylase MltG"/>
    <property type="match status" value="1"/>
</dbReference>